<gene>
    <name evidence="8" type="primary">gatA</name>
    <name evidence="10" type="ORF">FC96_GL001312</name>
</gene>
<keyword evidence="4 8" id="KW-0067">ATP-binding</keyword>
<dbReference type="EMBL" id="AZCX01000002">
    <property type="protein sequence ID" value="KRK48990.1"/>
    <property type="molecule type" value="Genomic_DNA"/>
</dbReference>
<dbReference type="GO" id="GO:0050567">
    <property type="term" value="F:glutaminyl-tRNA synthase (glutamine-hydrolyzing) activity"/>
    <property type="evidence" value="ECO:0007669"/>
    <property type="project" value="UniProtKB-UniRule"/>
</dbReference>
<evidence type="ECO:0000256" key="5">
    <source>
        <dbReference type="ARBA" id="ARBA00022917"/>
    </source>
</evidence>
<evidence type="ECO:0000256" key="3">
    <source>
        <dbReference type="ARBA" id="ARBA00022741"/>
    </source>
</evidence>
<evidence type="ECO:0000313" key="11">
    <source>
        <dbReference type="Proteomes" id="UP000050911"/>
    </source>
</evidence>
<dbReference type="InterPro" id="IPR023631">
    <property type="entry name" value="Amidase_dom"/>
</dbReference>
<dbReference type="GO" id="GO:0005524">
    <property type="term" value="F:ATP binding"/>
    <property type="evidence" value="ECO:0007669"/>
    <property type="project" value="UniProtKB-KW"/>
</dbReference>
<evidence type="ECO:0000256" key="6">
    <source>
        <dbReference type="ARBA" id="ARBA00025295"/>
    </source>
</evidence>
<dbReference type="EC" id="6.3.5.7" evidence="8"/>
<keyword evidence="2 8" id="KW-0436">Ligase</keyword>
<dbReference type="Gene3D" id="3.90.1300.10">
    <property type="entry name" value="Amidase signature (AS) domain"/>
    <property type="match status" value="1"/>
</dbReference>
<evidence type="ECO:0000259" key="9">
    <source>
        <dbReference type="Pfam" id="PF01425"/>
    </source>
</evidence>
<keyword evidence="10" id="KW-0808">Transferase</keyword>
<dbReference type="SUPFAM" id="SSF75304">
    <property type="entry name" value="Amidase signature (AS) enzymes"/>
    <property type="match status" value="1"/>
</dbReference>
<dbReference type="GO" id="GO:0006412">
    <property type="term" value="P:translation"/>
    <property type="evidence" value="ECO:0007669"/>
    <property type="project" value="UniProtKB-UniRule"/>
</dbReference>
<comment type="subunit">
    <text evidence="8">Heterotrimer of A, B and C subunits.</text>
</comment>
<keyword evidence="11" id="KW-1185">Reference proteome</keyword>
<dbReference type="Pfam" id="PF01425">
    <property type="entry name" value="Amidase"/>
    <property type="match status" value="1"/>
</dbReference>
<dbReference type="PROSITE" id="PS00571">
    <property type="entry name" value="AMIDASES"/>
    <property type="match status" value="1"/>
</dbReference>
<evidence type="ECO:0000256" key="4">
    <source>
        <dbReference type="ARBA" id="ARBA00022840"/>
    </source>
</evidence>
<comment type="caution">
    <text evidence="10">The sequence shown here is derived from an EMBL/GenBank/DDBJ whole genome shotgun (WGS) entry which is preliminary data.</text>
</comment>
<feature type="active site" description="Charge relay system" evidence="8">
    <location>
        <position position="152"/>
    </location>
</feature>
<accession>A0A0R1HQ57</accession>
<reference evidence="10 11" key="1">
    <citation type="journal article" date="2015" name="Genome Announc.">
        <title>Expanding the biotechnology potential of lactobacilli through comparative genomics of 213 strains and associated genera.</title>
        <authorList>
            <person name="Sun Z."/>
            <person name="Harris H.M."/>
            <person name="McCann A."/>
            <person name="Guo C."/>
            <person name="Argimon S."/>
            <person name="Zhang W."/>
            <person name="Yang X."/>
            <person name="Jeffery I.B."/>
            <person name="Cooney J.C."/>
            <person name="Kagawa T.F."/>
            <person name="Liu W."/>
            <person name="Song Y."/>
            <person name="Salvetti E."/>
            <person name="Wrobel A."/>
            <person name="Rasinkangas P."/>
            <person name="Parkhill J."/>
            <person name="Rea M.C."/>
            <person name="O'Sullivan O."/>
            <person name="Ritari J."/>
            <person name="Douillard F.P."/>
            <person name="Paul Ross R."/>
            <person name="Yang R."/>
            <person name="Briner A.E."/>
            <person name="Felis G.E."/>
            <person name="de Vos W.M."/>
            <person name="Barrangou R."/>
            <person name="Klaenhammer T.R."/>
            <person name="Caufield P.W."/>
            <person name="Cui Y."/>
            <person name="Zhang H."/>
            <person name="O'Toole P.W."/>
        </authorList>
    </citation>
    <scope>NUCLEOTIDE SEQUENCE [LARGE SCALE GENOMIC DNA]</scope>
    <source>
        <strain evidence="10 11">JCM 15530</strain>
    </source>
</reference>
<evidence type="ECO:0000256" key="1">
    <source>
        <dbReference type="ARBA" id="ARBA00008069"/>
    </source>
</evidence>
<dbReference type="PANTHER" id="PTHR11895:SF151">
    <property type="entry name" value="GLUTAMYL-TRNA(GLN) AMIDOTRANSFERASE SUBUNIT A"/>
    <property type="match status" value="1"/>
</dbReference>
<evidence type="ECO:0000256" key="2">
    <source>
        <dbReference type="ARBA" id="ARBA00022598"/>
    </source>
</evidence>
<proteinExistence type="inferred from homology"/>
<dbReference type="InterPro" id="IPR036928">
    <property type="entry name" value="AS_sf"/>
</dbReference>
<dbReference type="InterPro" id="IPR000120">
    <property type="entry name" value="Amidase"/>
</dbReference>
<keyword evidence="3 8" id="KW-0547">Nucleotide-binding</keyword>
<dbReference type="GO" id="GO:0016740">
    <property type="term" value="F:transferase activity"/>
    <property type="evidence" value="ECO:0007669"/>
    <property type="project" value="UniProtKB-KW"/>
</dbReference>
<comment type="function">
    <text evidence="6 8">Allows the formation of correctly charged Gln-tRNA(Gln) through the transamidation of misacylated Glu-tRNA(Gln) in organisms which lack glutaminyl-tRNA synthetase. The reaction takes place in the presence of glutamine and ATP through an activated gamma-phospho-Glu-tRNA(Gln).</text>
</comment>
<dbReference type="RefSeq" id="WP_056942118.1">
    <property type="nucleotide sequence ID" value="NZ_AZCX01000002.1"/>
</dbReference>
<dbReference type="HAMAP" id="MF_00120">
    <property type="entry name" value="GatA"/>
    <property type="match status" value="1"/>
</dbReference>
<protein>
    <recommendedName>
        <fullName evidence="8">Glutamyl-tRNA(Gln) amidotransferase subunit A</fullName>
        <shortName evidence="8">Glu-ADT subunit A</shortName>
        <ecNumber evidence="8">6.3.5.7</ecNumber>
    </recommendedName>
</protein>
<dbReference type="AlphaFoldDB" id="A0A0R1HQ57"/>
<feature type="active site" description="Acyl-ester intermediate" evidence="8">
    <location>
        <position position="176"/>
    </location>
</feature>
<evidence type="ECO:0000256" key="7">
    <source>
        <dbReference type="ARBA" id="ARBA00047407"/>
    </source>
</evidence>
<name>A0A0R1HQ57_9LACO</name>
<feature type="active site" description="Charge relay system" evidence="8">
    <location>
        <position position="77"/>
    </location>
</feature>
<dbReference type="STRING" id="1302272.FC96_GL001312"/>
<dbReference type="Proteomes" id="UP000050911">
    <property type="component" value="Unassembled WGS sequence"/>
</dbReference>
<dbReference type="PANTHER" id="PTHR11895">
    <property type="entry name" value="TRANSAMIDASE"/>
    <property type="match status" value="1"/>
</dbReference>
<comment type="similarity">
    <text evidence="1 8">Belongs to the amidase family. GatA subfamily.</text>
</comment>
<feature type="domain" description="Amidase" evidence="9">
    <location>
        <begin position="24"/>
        <end position="465"/>
    </location>
</feature>
<dbReference type="GO" id="GO:0030956">
    <property type="term" value="C:glutamyl-tRNA(Gln) amidotransferase complex"/>
    <property type="evidence" value="ECO:0007669"/>
    <property type="project" value="InterPro"/>
</dbReference>
<dbReference type="NCBIfam" id="TIGR00132">
    <property type="entry name" value="gatA"/>
    <property type="match status" value="1"/>
</dbReference>
<dbReference type="InterPro" id="IPR020556">
    <property type="entry name" value="Amidase_CS"/>
</dbReference>
<organism evidence="10 11">
    <name type="scientific">Secundilactobacillus kimchicus JCM 15530</name>
    <dbReference type="NCBI Taxonomy" id="1302272"/>
    <lineage>
        <taxon>Bacteria</taxon>
        <taxon>Bacillati</taxon>
        <taxon>Bacillota</taxon>
        <taxon>Bacilli</taxon>
        <taxon>Lactobacillales</taxon>
        <taxon>Lactobacillaceae</taxon>
        <taxon>Secundilactobacillus</taxon>
    </lineage>
</organism>
<evidence type="ECO:0000256" key="8">
    <source>
        <dbReference type="HAMAP-Rule" id="MF_00120"/>
    </source>
</evidence>
<dbReference type="InterPro" id="IPR004412">
    <property type="entry name" value="GatA"/>
</dbReference>
<keyword evidence="5 8" id="KW-0648">Protein biosynthesis</keyword>
<evidence type="ECO:0000313" key="10">
    <source>
        <dbReference type="EMBL" id="KRK48990.1"/>
    </source>
</evidence>
<dbReference type="OrthoDB" id="9811471at2"/>
<comment type="catalytic activity">
    <reaction evidence="7 8">
        <text>L-glutamyl-tRNA(Gln) + L-glutamine + ATP + H2O = L-glutaminyl-tRNA(Gln) + L-glutamate + ADP + phosphate + H(+)</text>
        <dbReference type="Rhea" id="RHEA:17521"/>
        <dbReference type="Rhea" id="RHEA-COMP:9681"/>
        <dbReference type="Rhea" id="RHEA-COMP:9684"/>
        <dbReference type="ChEBI" id="CHEBI:15377"/>
        <dbReference type="ChEBI" id="CHEBI:15378"/>
        <dbReference type="ChEBI" id="CHEBI:29985"/>
        <dbReference type="ChEBI" id="CHEBI:30616"/>
        <dbReference type="ChEBI" id="CHEBI:43474"/>
        <dbReference type="ChEBI" id="CHEBI:58359"/>
        <dbReference type="ChEBI" id="CHEBI:78520"/>
        <dbReference type="ChEBI" id="CHEBI:78521"/>
        <dbReference type="ChEBI" id="CHEBI:456216"/>
        <dbReference type="EC" id="6.3.5.7"/>
    </reaction>
</comment>
<sequence>MNYFGKDLATLHDDLLNKKITVVDLVQQTFDNIDKTDPKIGAFLALNKEAALKKAAEIDAAGVDADNVLSGIPLAIKDNIVTKGLTTTAASKMLENFKPIYDATVVEKLAALGTVNVGKTNMDEFAMGGSTENSAFKITKNAWDQDRVPGGSSGGSAAAVASGQVIAALGSDTGGSIRQPAAFNGIVGMKPTYGRISRWGLIAFASSLDEIGPMTRTVKDNATLLSALAGHDGHDLTSSTQEVPDFAAELNDTTSVKGMKIGLPTEFLGEGVDEGVKAAILAAADKYRELGATVEEVSLPHNKYGVAAYYIIASSEASSNLQRFDGIRYGYRADDVTNLEDVYVKSRSEGFGDEVKRRIMLGTFSLSAGFYDAYFKKAAQVRTLIIDDFKAVLKDHDFIMGPVTPTTAFKIGDEISDPMTMYMNDILTIPVNLAGLPGLSLPAGQVAGLPVGMQLIGRPFDESTLYKAGYVFEQATDYHNQTPSLGGQA</sequence>
<dbReference type="PATRIC" id="fig|1302272.5.peg.1321"/>